<dbReference type="AlphaFoldDB" id="A0A6N0NT32"/>
<dbReference type="RefSeq" id="WP_174630559.1">
    <property type="nucleotide sequence ID" value="NZ_CP049074.1"/>
</dbReference>
<protein>
    <submittedName>
        <fullName evidence="1">DUF1464 domain-containing protein</fullName>
    </submittedName>
</protein>
<evidence type="ECO:0000313" key="2">
    <source>
        <dbReference type="Proteomes" id="UP000509301"/>
    </source>
</evidence>
<dbReference type="InterPro" id="IPR009927">
    <property type="entry name" value="DUF1464"/>
</dbReference>
<dbReference type="Pfam" id="PF07318">
    <property type="entry name" value="DUF1464"/>
    <property type="match status" value="1"/>
</dbReference>
<proteinExistence type="predicted"/>
<accession>A0A6N0NT32</accession>
<keyword evidence="2" id="KW-1185">Reference proteome</keyword>
<reference evidence="1 2" key="1">
    <citation type="submission" date="2020-02" db="EMBL/GenBank/DDBJ databases">
        <title>Comparative genome analysis reveals the metabolism and evolution of the thermophilic archaeal genus Metallosphaera.</title>
        <authorList>
            <person name="Jiang C."/>
        </authorList>
    </citation>
    <scope>NUCLEOTIDE SEQUENCE [LARGE SCALE GENOMIC DNA]</scope>
    <source>
        <strain evidence="1 2">Ric-A</strain>
    </source>
</reference>
<dbReference type="GeneID" id="55641502"/>
<dbReference type="KEGG" id="mten:GWK48_06090"/>
<dbReference type="EMBL" id="CP049074">
    <property type="protein sequence ID" value="QKR00004.1"/>
    <property type="molecule type" value="Genomic_DNA"/>
</dbReference>
<organism evidence="1 2">
    <name type="scientific">Metallosphaera tengchongensis</name>
    <dbReference type="NCBI Taxonomy" id="1532350"/>
    <lineage>
        <taxon>Archaea</taxon>
        <taxon>Thermoproteota</taxon>
        <taxon>Thermoprotei</taxon>
        <taxon>Sulfolobales</taxon>
        <taxon>Sulfolobaceae</taxon>
        <taxon>Metallosphaera</taxon>
    </lineage>
</organism>
<sequence length="297" mass="32742">MIFAGVDPGSSSYAVAFVDNLGRLIAYREFLTDMVEKDVNIILDYIMSKRPYLISLPSGHGLPFKSSNSLTEKDLFMVSLSRSGKGPLRRFLQNSRKLNGITIPSVIELASVPSFRKENFIDLGTADKVSSAFFYRTMFDSFVLVEAGSKFIAVIVVVNGNIIDGLGGSAFPGSAGFIDGEIAYLMSQFSKLTKASIYSGGNFKRGIEIAKMFAQYYSKEYNIPIIVSGRNKNQVEFGLKFNFRFKEAAVGAAYIASAFSGNAYKDFLEMLNSAGTAIDYVKLEGWEEVTSWIKTEL</sequence>
<evidence type="ECO:0000313" key="1">
    <source>
        <dbReference type="EMBL" id="QKR00004.1"/>
    </source>
</evidence>
<dbReference type="Proteomes" id="UP000509301">
    <property type="component" value="Chromosome"/>
</dbReference>
<dbReference type="OrthoDB" id="146520at2157"/>
<dbReference type="PIRSF" id="PIRSF009433">
    <property type="entry name" value="DUF1464"/>
    <property type="match status" value="1"/>
</dbReference>
<name>A0A6N0NT32_9CREN</name>
<gene>
    <name evidence="1" type="ORF">GWK48_06090</name>
</gene>